<dbReference type="InterPro" id="IPR016186">
    <property type="entry name" value="C-type_lectin-like/link_sf"/>
</dbReference>
<name>T1FJC0_HELRO</name>
<proteinExistence type="predicted"/>
<reference evidence="3 5" key="2">
    <citation type="journal article" date="2013" name="Nature">
        <title>Insights into bilaterian evolution from three spiralian genomes.</title>
        <authorList>
            <person name="Simakov O."/>
            <person name="Marletaz F."/>
            <person name="Cho S.J."/>
            <person name="Edsinger-Gonzales E."/>
            <person name="Havlak P."/>
            <person name="Hellsten U."/>
            <person name="Kuo D.H."/>
            <person name="Larsson T."/>
            <person name="Lv J."/>
            <person name="Arendt D."/>
            <person name="Savage R."/>
            <person name="Osoegawa K."/>
            <person name="de Jong P."/>
            <person name="Grimwood J."/>
            <person name="Chapman J.A."/>
            <person name="Shapiro H."/>
            <person name="Aerts A."/>
            <person name="Otillar R.P."/>
            <person name="Terry A.Y."/>
            <person name="Boore J.L."/>
            <person name="Grigoriev I.V."/>
            <person name="Lindberg D.R."/>
            <person name="Seaver E.C."/>
            <person name="Weisblat D.A."/>
            <person name="Putnam N.H."/>
            <person name="Rokhsar D.S."/>
        </authorList>
    </citation>
    <scope>NUCLEOTIDE SEQUENCE</scope>
</reference>
<dbReference type="EMBL" id="KB095818">
    <property type="protein sequence ID" value="ESO11433.1"/>
    <property type="molecule type" value="Genomic_DNA"/>
</dbReference>
<dbReference type="HOGENOM" id="CLU_070181_0_0_1"/>
<feature type="signal peptide" evidence="1">
    <location>
        <begin position="1"/>
        <end position="21"/>
    </location>
</feature>
<dbReference type="GO" id="GO:0038187">
    <property type="term" value="F:pattern recognition receptor activity"/>
    <property type="evidence" value="ECO:0000318"/>
    <property type="project" value="GO_Central"/>
</dbReference>
<evidence type="ECO:0000313" key="4">
    <source>
        <dbReference type="EnsemblMetazoa" id="HelroP183219"/>
    </source>
</evidence>
<evidence type="ECO:0000259" key="2">
    <source>
        <dbReference type="PROSITE" id="PS50041"/>
    </source>
</evidence>
<organism evidence="4 5">
    <name type="scientific">Helobdella robusta</name>
    <name type="common">Californian leech</name>
    <dbReference type="NCBI Taxonomy" id="6412"/>
    <lineage>
        <taxon>Eukaryota</taxon>
        <taxon>Metazoa</taxon>
        <taxon>Spiralia</taxon>
        <taxon>Lophotrochozoa</taxon>
        <taxon>Annelida</taxon>
        <taxon>Clitellata</taxon>
        <taxon>Hirudinea</taxon>
        <taxon>Rhynchobdellida</taxon>
        <taxon>Glossiphoniidae</taxon>
        <taxon>Helobdella</taxon>
    </lineage>
</organism>
<dbReference type="CTD" id="20208919"/>
<dbReference type="KEGG" id="hro:HELRODRAFT_183219"/>
<feature type="domain" description="C-type lectin" evidence="2">
    <location>
        <begin position="125"/>
        <end position="247"/>
    </location>
</feature>
<evidence type="ECO:0000313" key="5">
    <source>
        <dbReference type="Proteomes" id="UP000015101"/>
    </source>
</evidence>
<dbReference type="CDD" id="cd00037">
    <property type="entry name" value="CLECT"/>
    <property type="match status" value="1"/>
</dbReference>
<evidence type="ECO:0000313" key="3">
    <source>
        <dbReference type="EMBL" id="ESO11433.1"/>
    </source>
</evidence>
<dbReference type="InterPro" id="IPR016187">
    <property type="entry name" value="CTDL_fold"/>
</dbReference>
<dbReference type="EnsemblMetazoa" id="HelroT183219">
    <property type="protein sequence ID" value="HelroP183219"/>
    <property type="gene ID" value="HelroG183219"/>
</dbReference>
<accession>T1FJC0</accession>
<dbReference type="GO" id="GO:0006955">
    <property type="term" value="P:immune response"/>
    <property type="evidence" value="ECO:0000318"/>
    <property type="project" value="GO_Central"/>
</dbReference>
<dbReference type="Proteomes" id="UP000015101">
    <property type="component" value="Unassembled WGS sequence"/>
</dbReference>
<dbReference type="InterPro" id="IPR001304">
    <property type="entry name" value="C-type_lectin-like"/>
</dbReference>
<dbReference type="Gene3D" id="3.10.100.10">
    <property type="entry name" value="Mannose-Binding Protein A, subunit A"/>
    <property type="match status" value="1"/>
</dbReference>
<keyword evidence="1" id="KW-0732">Signal</keyword>
<sequence length="252" mass="28808">MSKITVSSLFFLVLIRFSLYGLDQSVKFQLAYSPIVTSNQKTKICFNDSMSLVLKVKAASNLDCIRRCMQATNNNLRGINFRKPEKTCTCVPKVNIIYTVTAILTAGCQAFVTHDCPPKFEYVVENHRCYYLQPNTNTWNNSRTLCNNLLNSHPVVINDTVEMTAIQSYLNTKNFSFAWSAMYRTNISGISELLWGPYPGQNYPVSISYLCSYCPRTFSDGYCMEFFSGYYGLYDFPCLDSDNVLCEIDIKW</sequence>
<dbReference type="GO" id="GO:0009897">
    <property type="term" value="C:external side of plasma membrane"/>
    <property type="evidence" value="ECO:0000318"/>
    <property type="project" value="GO_Central"/>
</dbReference>
<dbReference type="GO" id="GO:0030246">
    <property type="term" value="F:carbohydrate binding"/>
    <property type="evidence" value="ECO:0000318"/>
    <property type="project" value="GO_Central"/>
</dbReference>
<reference evidence="4" key="3">
    <citation type="submission" date="2015-06" db="UniProtKB">
        <authorList>
            <consortium name="EnsemblMetazoa"/>
        </authorList>
    </citation>
    <scope>IDENTIFICATION</scope>
</reference>
<dbReference type="AlphaFoldDB" id="T1FJC0"/>
<dbReference type="PROSITE" id="PS50041">
    <property type="entry name" value="C_TYPE_LECTIN_2"/>
    <property type="match status" value="1"/>
</dbReference>
<dbReference type="GeneID" id="20208919"/>
<dbReference type="SUPFAM" id="SSF56436">
    <property type="entry name" value="C-type lectin-like"/>
    <property type="match status" value="1"/>
</dbReference>
<dbReference type="RefSeq" id="XP_009010501.1">
    <property type="nucleotide sequence ID" value="XM_009012253.1"/>
</dbReference>
<evidence type="ECO:0000256" key="1">
    <source>
        <dbReference type="SAM" id="SignalP"/>
    </source>
</evidence>
<dbReference type="EMBL" id="AMQM01008644">
    <property type="status" value="NOT_ANNOTATED_CDS"/>
    <property type="molecule type" value="Genomic_DNA"/>
</dbReference>
<gene>
    <name evidence="4" type="primary">20208919</name>
    <name evidence="3" type="ORF">HELRODRAFT_183219</name>
</gene>
<feature type="chain" id="PRO_5010980676" description="C-type lectin domain-containing protein" evidence="1">
    <location>
        <begin position="22"/>
        <end position="252"/>
    </location>
</feature>
<dbReference type="InParanoid" id="T1FJC0"/>
<protein>
    <recommendedName>
        <fullName evidence="2">C-type lectin domain-containing protein</fullName>
    </recommendedName>
</protein>
<reference evidence="5" key="1">
    <citation type="submission" date="2012-12" db="EMBL/GenBank/DDBJ databases">
        <authorList>
            <person name="Hellsten U."/>
            <person name="Grimwood J."/>
            <person name="Chapman J.A."/>
            <person name="Shapiro H."/>
            <person name="Aerts A."/>
            <person name="Otillar R.P."/>
            <person name="Terry A.Y."/>
            <person name="Boore J.L."/>
            <person name="Simakov O."/>
            <person name="Marletaz F."/>
            <person name="Cho S.-J."/>
            <person name="Edsinger-Gonzales E."/>
            <person name="Havlak P."/>
            <person name="Kuo D.-H."/>
            <person name="Larsson T."/>
            <person name="Lv J."/>
            <person name="Arendt D."/>
            <person name="Savage R."/>
            <person name="Osoegawa K."/>
            <person name="de Jong P."/>
            <person name="Lindberg D.R."/>
            <person name="Seaver E.C."/>
            <person name="Weisblat D.A."/>
            <person name="Putnam N.H."/>
            <person name="Grigoriev I.V."/>
            <person name="Rokhsar D.S."/>
        </authorList>
    </citation>
    <scope>NUCLEOTIDE SEQUENCE</scope>
</reference>
<keyword evidence="5" id="KW-1185">Reference proteome</keyword>